<name>A0ACC1IRW4_9FUNG</name>
<protein>
    <submittedName>
        <fullName evidence="1">Uncharacterized protein</fullName>
    </submittedName>
</protein>
<gene>
    <name evidence="1" type="ORF">LPJ66_001944</name>
</gene>
<organism evidence="1 2">
    <name type="scientific">Kickxella alabastrina</name>
    <dbReference type="NCBI Taxonomy" id="61397"/>
    <lineage>
        <taxon>Eukaryota</taxon>
        <taxon>Fungi</taxon>
        <taxon>Fungi incertae sedis</taxon>
        <taxon>Zoopagomycota</taxon>
        <taxon>Kickxellomycotina</taxon>
        <taxon>Kickxellomycetes</taxon>
        <taxon>Kickxellales</taxon>
        <taxon>Kickxellaceae</taxon>
        <taxon>Kickxella</taxon>
    </lineage>
</organism>
<keyword evidence="2" id="KW-1185">Reference proteome</keyword>
<dbReference type="Proteomes" id="UP001150581">
    <property type="component" value="Unassembled WGS sequence"/>
</dbReference>
<dbReference type="EMBL" id="JANBPG010000132">
    <property type="protein sequence ID" value="KAJ1899711.1"/>
    <property type="molecule type" value="Genomic_DNA"/>
</dbReference>
<sequence>METATAPLPPAKPSSDDALSVLQRLPDDVLFGIFAFCNGNDLLEFSKVNRAFRATSHDDYLWKVLFKKRFGYSPESHSRKYRSQYTGNERTILSIADECEIAHDRLPHWDKVNDPRSVFGRVALLHAVSWLHVWGSLKGVHTGKYRVIWRLSVMPRAQYVFDINFRAKTQLNRMVESHLPQNSRLLEFGSDYFDFVLPDLLEVTKPFEDVHVECKCTSQDWKTNIALCSVRLEPVGGSSTREQQCRWERQLARVGKDGRGGLRLRRLRNLRSRPGASYRPWQPWTAFRWYESVFVAAFFMLVAVVFALLLLSRTK</sequence>
<reference evidence="1" key="1">
    <citation type="submission" date="2022-07" db="EMBL/GenBank/DDBJ databases">
        <title>Phylogenomic reconstructions and comparative analyses of Kickxellomycotina fungi.</title>
        <authorList>
            <person name="Reynolds N.K."/>
            <person name="Stajich J.E."/>
            <person name="Barry K."/>
            <person name="Grigoriev I.V."/>
            <person name="Crous P."/>
            <person name="Smith M.E."/>
        </authorList>
    </citation>
    <scope>NUCLEOTIDE SEQUENCE</scope>
    <source>
        <strain evidence="1">Benny 63K</strain>
    </source>
</reference>
<comment type="caution">
    <text evidence="1">The sequence shown here is derived from an EMBL/GenBank/DDBJ whole genome shotgun (WGS) entry which is preliminary data.</text>
</comment>
<proteinExistence type="predicted"/>
<evidence type="ECO:0000313" key="2">
    <source>
        <dbReference type="Proteomes" id="UP001150581"/>
    </source>
</evidence>
<accession>A0ACC1IRW4</accession>
<evidence type="ECO:0000313" key="1">
    <source>
        <dbReference type="EMBL" id="KAJ1899711.1"/>
    </source>
</evidence>